<dbReference type="AlphaFoldDB" id="A0A397VSF3"/>
<evidence type="ECO:0000313" key="2">
    <source>
        <dbReference type="Proteomes" id="UP000266673"/>
    </source>
</evidence>
<gene>
    <name evidence="1" type="ORF">C2G38_2138751</name>
</gene>
<accession>A0A397VSF3</accession>
<comment type="caution">
    <text evidence="1">The sequence shown here is derived from an EMBL/GenBank/DDBJ whole genome shotgun (WGS) entry which is preliminary data.</text>
</comment>
<protein>
    <submittedName>
        <fullName evidence="1">Uncharacterized protein</fullName>
    </submittedName>
</protein>
<evidence type="ECO:0000313" key="1">
    <source>
        <dbReference type="EMBL" id="RIB25480.1"/>
    </source>
</evidence>
<proteinExistence type="predicted"/>
<reference evidence="1 2" key="1">
    <citation type="submission" date="2018-06" db="EMBL/GenBank/DDBJ databases">
        <title>Comparative genomics reveals the genomic features of Rhizophagus irregularis, R. cerebriforme, R. diaphanum and Gigaspora rosea, and their symbiotic lifestyle signature.</title>
        <authorList>
            <person name="Morin E."/>
            <person name="San Clemente H."/>
            <person name="Chen E.C.H."/>
            <person name="De La Providencia I."/>
            <person name="Hainaut M."/>
            <person name="Kuo A."/>
            <person name="Kohler A."/>
            <person name="Murat C."/>
            <person name="Tang N."/>
            <person name="Roy S."/>
            <person name="Loubradou J."/>
            <person name="Henrissat B."/>
            <person name="Grigoriev I.V."/>
            <person name="Corradi N."/>
            <person name="Roux C."/>
            <person name="Martin F.M."/>
        </authorList>
    </citation>
    <scope>NUCLEOTIDE SEQUENCE [LARGE SCALE GENOMIC DNA]</scope>
    <source>
        <strain evidence="1 2">DAOM 194757</strain>
    </source>
</reference>
<sequence>MPAANFFKYNYITAYGDDNVLSTNIYNDKWNAKNLVSYFVQKGIPLKVEYEQEVLNSIEFLNKQYYNKNMAKDHFEFDCSYEWVLKEKQSDIVNKILLVGNKNYLSDDIKVLNNKPLVQVRNISKSKHPQAKDFSDALNDPNIKKILSYSNVEKILNGYYKKYYKYDENCTDSSYKQIYAKYLSQFFIHEDYNMIDKVKKYVPDYSYNVCYKHNRDKLLMKFSDIKKIQINKKHIY</sequence>
<keyword evidence="2" id="KW-1185">Reference proteome</keyword>
<dbReference type="Proteomes" id="UP000266673">
    <property type="component" value="Unassembled WGS sequence"/>
</dbReference>
<name>A0A397VSF3_9GLOM</name>
<dbReference type="EMBL" id="QKWP01000173">
    <property type="protein sequence ID" value="RIB25480.1"/>
    <property type="molecule type" value="Genomic_DNA"/>
</dbReference>
<organism evidence="1 2">
    <name type="scientific">Gigaspora rosea</name>
    <dbReference type="NCBI Taxonomy" id="44941"/>
    <lineage>
        <taxon>Eukaryota</taxon>
        <taxon>Fungi</taxon>
        <taxon>Fungi incertae sedis</taxon>
        <taxon>Mucoromycota</taxon>
        <taxon>Glomeromycotina</taxon>
        <taxon>Glomeromycetes</taxon>
        <taxon>Diversisporales</taxon>
        <taxon>Gigasporaceae</taxon>
        <taxon>Gigaspora</taxon>
    </lineage>
</organism>